<dbReference type="PANTHER" id="PTHR37534">
    <property type="entry name" value="TRANSCRIPTIONAL ACTIVATOR PROTEIN UGA3"/>
    <property type="match status" value="1"/>
</dbReference>
<dbReference type="GO" id="GO:0000981">
    <property type="term" value="F:DNA-binding transcription factor activity, RNA polymerase II-specific"/>
    <property type="evidence" value="ECO:0007669"/>
    <property type="project" value="InterPro"/>
</dbReference>
<keyword evidence="5" id="KW-1185">Reference proteome</keyword>
<dbReference type="InterPro" id="IPR036864">
    <property type="entry name" value="Zn2-C6_fun-type_DNA-bd_sf"/>
</dbReference>
<comment type="caution">
    <text evidence="4">The sequence shown here is derived from an EMBL/GenBank/DDBJ whole genome shotgun (WGS) entry which is preliminary data.</text>
</comment>
<organism evidence="4 5">
    <name type="scientific">Colletotrichum cuscutae</name>
    <dbReference type="NCBI Taxonomy" id="1209917"/>
    <lineage>
        <taxon>Eukaryota</taxon>
        <taxon>Fungi</taxon>
        <taxon>Dikarya</taxon>
        <taxon>Ascomycota</taxon>
        <taxon>Pezizomycotina</taxon>
        <taxon>Sordariomycetes</taxon>
        <taxon>Hypocreomycetidae</taxon>
        <taxon>Glomerellales</taxon>
        <taxon>Glomerellaceae</taxon>
        <taxon>Colletotrichum</taxon>
        <taxon>Colletotrichum acutatum species complex</taxon>
    </lineage>
</organism>
<feature type="compositionally biased region" description="Low complexity" evidence="3">
    <location>
        <begin position="50"/>
        <end position="60"/>
    </location>
</feature>
<keyword evidence="2" id="KW-0539">Nucleus</keyword>
<reference evidence="4" key="1">
    <citation type="submission" date="2016-11" db="EMBL/GenBank/DDBJ databases">
        <title>The genome sequence of Colletotrichum cuscutae.</title>
        <authorList>
            <person name="Baroncelli R."/>
        </authorList>
    </citation>
    <scope>NUCLEOTIDE SEQUENCE</scope>
    <source>
        <strain evidence="4">IMI 304802</strain>
    </source>
</reference>
<evidence type="ECO:0000256" key="2">
    <source>
        <dbReference type="ARBA" id="ARBA00023242"/>
    </source>
</evidence>
<evidence type="ECO:0000256" key="3">
    <source>
        <dbReference type="SAM" id="MobiDB-lite"/>
    </source>
</evidence>
<feature type="compositionally biased region" description="Basic and acidic residues" evidence="3">
    <location>
        <begin position="20"/>
        <end position="34"/>
    </location>
</feature>
<dbReference type="EMBL" id="MPDP01000046">
    <property type="protein sequence ID" value="KAK1489255.1"/>
    <property type="molecule type" value="Genomic_DNA"/>
</dbReference>
<dbReference type="GO" id="GO:0045944">
    <property type="term" value="P:positive regulation of transcription by RNA polymerase II"/>
    <property type="evidence" value="ECO:0007669"/>
    <property type="project" value="TreeGrafter"/>
</dbReference>
<sequence>MPSPEAPDSLSATTCGAAHLETRGAEQGSARDEVNEALAGDGKVKEAQGSSSTPLPSAAPAEKDEQCREQHLRCDRVLPICGRCLMTGRECKKGYKFRAPKHAVFRESHKWPAPPKKLKFIDETRGVELGEDLDSNESVHDSAPDVDEVGTEATTEVASTSPGTATAVDSTVSDDQRRPSIYAAKAASWPLPGDESRPGAKSVVDGGDVVDEPVQPPHRISLSTPGADNHSQHGSHREHSGSVVSLPPVQSMLPPLEGIYTDRPIWPIQGRKEATLFRHYVDKLGFWLDACDPSRHFEVEVPQRAGSCPILLNAIFALASRHLSLTSAYDSLASNRYHEQCLNYLIPLLDHAGTVSDENLFAATIILRVLEEIDVNTLGQDTHGHLLGIHAFVNAGDRFLMPGTLTAACFWAGLRQEIYSAVINQQVVRMNLGHAIVDRSTTPADDFVWANRAIVHCADVLNFCFGSEAGSVLQWGQLEMANREWKNALPPSYTPIFFRERTDEEAFPEVWYQKACHSEYTPGLISDDPEGWLMANPPLQEPLTNNSLVVIAVQHHILAEMYLVLFNPSIPRVGGGRKAAEKRLTQQIQDLLRSLCGIGMCNQWSPPAMFTACMGIAIAGDRFDTKHDQEALLKMLSITEKAHARPTTAVRDQLMHAWGWLDGEAMNED</sequence>
<dbReference type="SUPFAM" id="SSF57701">
    <property type="entry name" value="Zn2/Cys6 DNA-binding domain"/>
    <property type="match status" value="1"/>
</dbReference>
<dbReference type="Pfam" id="PF11951">
    <property type="entry name" value="Fungal_trans_2"/>
    <property type="match status" value="1"/>
</dbReference>
<dbReference type="Proteomes" id="UP001239213">
    <property type="component" value="Unassembled WGS sequence"/>
</dbReference>
<dbReference type="GO" id="GO:0008270">
    <property type="term" value="F:zinc ion binding"/>
    <property type="evidence" value="ECO:0007669"/>
    <property type="project" value="InterPro"/>
</dbReference>
<feature type="compositionally biased region" description="Polar residues" evidence="3">
    <location>
        <begin position="152"/>
        <end position="173"/>
    </location>
</feature>
<evidence type="ECO:0008006" key="6">
    <source>
        <dbReference type="Google" id="ProtNLM"/>
    </source>
</evidence>
<protein>
    <recommendedName>
        <fullName evidence="6">Zn(2)-C6 fungal-type domain-containing protein</fullName>
    </recommendedName>
</protein>
<dbReference type="InterPro" id="IPR021858">
    <property type="entry name" value="Fun_TF"/>
</dbReference>
<evidence type="ECO:0000313" key="5">
    <source>
        <dbReference type="Proteomes" id="UP001239213"/>
    </source>
</evidence>
<evidence type="ECO:0000313" key="4">
    <source>
        <dbReference type="EMBL" id="KAK1489255.1"/>
    </source>
</evidence>
<name>A0AAI9Y880_9PEZI</name>
<feature type="region of interest" description="Disordered" evidence="3">
    <location>
        <begin position="1"/>
        <end position="69"/>
    </location>
</feature>
<accession>A0AAI9Y880</accession>
<dbReference type="PANTHER" id="PTHR37534:SF2">
    <property type="entry name" value="N-ACETYLTRANSFERASE DOMAIN-CONTAINING PROTEIN"/>
    <property type="match status" value="1"/>
</dbReference>
<dbReference type="Gene3D" id="4.10.240.10">
    <property type="entry name" value="Zn(2)-C6 fungal-type DNA-binding domain"/>
    <property type="match status" value="1"/>
</dbReference>
<proteinExistence type="predicted"/>
<dbReference type="GO" id="GO:0000976">
    <property type="term" value="F:transcription cis-regulatory region binding"/>
    <property type="evidence" value="ECO:0007669"/>
    <property type="project" value="TreeGrafter"/>
</dbReference>
<dbReference type="AlphaFoldDB" id="A0AAI9Y880"/>
<dbReference type="CDD" id="cd00067">
    <property type="entry name" value="GAL4"/>
    <property type="match status" value="1"/>
</dbReference>
<evidence type="ECO:0000256" key="1">
    <source>
        <dbReference type="ARBA" id="ARBA00004123"/>
    </source>
</evidence>
<dbReference type="InterPro" id="IPR001138">
    <property type="entry name" value="Zn2Cys6_DnaBD"/>
</dbReference>
<gene>
    <name evidence="4" type="ORF">CCUS01_03299</name>
</gene>
<dbReference type="GO" id="GO:0005634">
    <property type="term" value="C:nucleus"/>
    <property type="evidence" value="ECO:0007669"/>
    <property type="project" value="UniProtKB-SubCell"/>
</dbReference>
<feature type="region of interest" description="Disordered" evidence="3">
    <location>
        <begin position="132"/>
        <end position="246"/>
    </location>
</feature>
<comment type="subcellular location">
    <subcellularLocation>
        <location evidence="1">Nucleus</location>
    </subcellularLocation>
</comment>